<protein>
    <submittedName>
        <fullName evidence="5">(African queen) hypothetical protein</fullName>
    </submittedName>
</protein>
<dbReference type="Pfam" id="PF01596">
    <property type="entry name" value="Methyltransf_3"/>
    <property type="match status" value="1"/>
</dbReference>
<accession>A0A8J2RBB6</accession>
<reference evidence="5" key="1">
    <citation type="submission" date="2021-09" db="EMBL/GenBank/DDBJ databases">
        <authorList>
            <person name="Martin H S."/>
        </authorList>
    </citation>
    <scope>NUCLEOTIDE SEQUENCE</scope>
</reference>
<comment type="caution">
    <text evidence="5">The sequence shown here is derived from an EMBL/GenBank/DDBJ whole genome shotgun (WGS) entry which is preliminary data.</text>
</comment>
<gene>
    <name evidence="5" type="ORF">DCHRY22_LOCUS14628</name>
</gene>
<evidence type="ECO:0000313" key="6">
    <source>
        <dbReference type="Proteomes" id="UP000789524"/>
    </source>
</evidence>
<name>A0A8J2RBB6_9NEOP</name>
<dbReference type="PANTHER" id="PTHR43675:SF1">
    <property type="entry name" value="RIKEN CDNA 2700097O09 GENE"/>
    <property type="match status" value="1"/>
</dbReference>
<dbReference type="GO" id="GO:0032259">
    <property type="term" value="P:methylation"/>
    <property type="evidence" value="ECO:0007669"/>
    <property type="project" value="UniProtKB-KW"/>
</dbReference>
<dbReference type="GO" id="GO:0008171">
    <property type="term" value="F:O-methyltransferase activity"/>
    <property type="evidence" value="ECO:0007669"/>
    <property type="project" value="InterPro"/>
</dbReference>
<dbReference type="SUPFAM" id="SSF53335">
    <property type="entry name" value="S-adenosyl-L-methionine-dependent methyltransferases"/>
    <property type="match status" value="1"/>
</dbReference>
<keyword evidence="1" id="KW-0489">Methyltransferase</keyword>
<dbReference type="Gene3D" id="3.40.50.150">
    <property type="entry name" value="Vaccinia Virus protein VP39"/>
    <property type="match status" value="1"/>
</dbReference>
<evidence type="ECO:0000256" key="1">
    <source>
        <dbReference type="ARBA" id="ARBA00022603"/>
    </source>
</evidence>
<keyword evidence="2" id="KW-0808">Transferase</keyword>
<dbReference type="AlphaFoldDB" id="A0A8J2RBB6"/>
<evidence type="ECO:0000256" key="2">
    <source>
        <dbReference type="ARBA" id="ARBA00022679"/>
    </source>
</evidence>
<organism evidence="5 6">
    <name type="scientific">Danaus chrysippus</name>
    <name type="common">African queen</name>
    <dbReference type="NCBI Taxonomy" id="151541"/>
    <lineage>
        <taxon>Eukaryota</taxon>
        <taxon>Metazoa</taxon>
        <taxon>Ecdysozoa</taxon>
        <taxon>Arthropoda</taxon>
        <taxon>Hexapoda</taxon>
        <taxon>Insecta</taxon>
        <taxon>Pterygota</taxon>
        <taxon>Neoptera</taxon>
        <taxon>Endopterygota</taxon>
        <taxon>Lepidoptera</taxon>
        <taxon>Glossata</taxon>
        <taxon>Ditrysia</taxon>
        <taxon>Papilionoidea</taxon>
        <taxon>Nymphalidae</taxon>
        <taxon>Danainae</taxon>
        <taxon>Danaini</taxon>
        <taxon>Danaina</taxon>
        <taxon>Danaus</taxon>
        <taxon>Anosia</taxon>
    </lineage>
</organism>
<dbReference type="InterPro" id="IPR002935">
    <property type="entry name" value="SAM_O-MeTrfase"/>
</dbReference>
<dbReference type="Proteomes" id="UP000789524">
    <property type="component" value="Unassembled WGS sequence"/>
</dbReference>
<evidence type="ECO:0000313" key="5">
    <source>
        <dbReference type="EMBL" id="CAG9583181.1"/>
    </source>
</evidence>
<evidence type="ECO:0000256" key="3">
    <source>
        <dbReference type="ARBA" id="ARBA00022691"/>
    </source>
</evidence>
<dbReference type="InterPro" id="IPR026669">
    <property type="entry name" value="Arsenite_MeTrfase-like"/>
</dbReference>
<dbReference type="PANTHER" id="PTHR43675">
    <property type="entry name" value="ARSENITE METHYLTRANSFERASE"/>
    <property type="match status" value="1"/>
</dbReference>
<comment type="similarity">
    <text evidence="4">Belongs to the class I-like SAM-binding methyltransferase superfamily. Cation-dependent O-methyltransferase family.</text>
</comment>
<dbReference type="OrthoDB" id="15794at2759"/>
<sequence>MSDDGFITAKCRLLEIFANYDNSELENIEKWISSQAYKKGEVITDLEKKKSLLKGEKKLKKIGDYINKLIPFEAEMATESISPPVVGDQADCNKNNTCHIDEFLYDENQVEDLVKKGKVNRHYCLDCNSRNVKELTYISHSMSRRALQYIFHVLLPKDLENKQLVDIGSRLGAVLYGAYNFSNASKIVGIEINKEFCDVQEAAINKFSMQKERIEVIHADVMTREDIVQSADIIVINVLDFFVDVDKHKEMWFFFKKHIKKGCYLVANRSMAETLGYLDIYEEFMDWLTICKPFQLDNEIFFEVEDYSELYLYSIN</sequence>
<dbReference type="EMBL" id="CAKASE010000081">
    <property type="protein sequence ID" value="CAG9583181.1"/>
    <property type="molecule type" value="Genomic_DNA"/>
</dbReference>
<evidence type="ECO:0000256" key="4">
    <source>
        <dbReference type="ARBA" id="ARBA00023453"/>
    </source>
</evidence>
<keyword evidence="6" id="KW-1185">Reference proteome</keyword>
<dbReference type="InterPro" id="IPR029063">
    <property type="entry name" value="SAM-dependent_MTases_sf"/>
</dbReference>
<keyword evidence="3" id="KW-0949">S-adenosyl-L-methionine</keyword>
<proteinExistence type="inferred from homology"/>